<protein>
    <submittedName>
        <fullName evidence="1">Uncharacterized protein</fullName>
    </submittedName>
</protein>
<dbReference type="Proteomes" id="UP001434883">
    <property type="component" value="Unassembled WGS sequence"/>
</dbReference>
<organism evidence="1 2">
    <name type="scientific">Xenoophorus captivus</name>
    <dbReference type="NCBI Taxonomy" id="1517983"/>
    <lineage>
        <taxon>Eukaryota</taxon>
        <taxon>Metazoa</taxon>
        <taxon>Chordata</taxon>
        <taxon>Craniata</taxon>
        <taxon>Vertebrata</taxon>
        <taxon>Euteleostomi</taxon>
        <taxon>Actinopterygii</taxon>
        <taxon>Neopterygii</taxon>
        <taxon>Teleostei</taxon>
        <taxon>Neoteleostei</taxon>
        <taxon>Acanthomorphata</taxon>
        <taxon>Ovalentaria</taxon>
        <taxon>Atherinomorphae</taxon>
        <taxon>Cyprinodontiformes</taxon>
        <taxon>Goodeidae</taxon>
        <taxon>Xenoophorus</taxon>
    </lineage>
</organism>
<keyword evidence="2" id="KW-1185">Reference proteome</keyword>
<accession>A0ABV0QX39</accession>
<evidence type="ECO:0000313" key="1">
    <source>
        <dbReference type="EMBL" id="MEQ2200052.1"/>
    </source>
</evidence>
<name>A0ABV0QX39_9TELE</name>
<reference evidence="1 2" key="1">
    <citation type="submission" date="2021-06" db="EMBL/GenBank/DDBJ databases">
        <authorList>
            <person name="Palmer J.M."/>
        </authorList>
    </citation>
    <scope>NUCLEOTIDE SEQUENCE [LARGE SCALE GENOMIC DNA]</scope>
    <source>
        <strain evidence="1 2">XC_2019</strain>
        <tissue evidence="1">Muscle</tissue>
    </source>
</reference>
<evidence type="ECO:0000313" key="2">
    <source>
        <dbReference type="Proteomes" id="UP001434883"/>
    </source>
</evidence>
<sequence>KLHRVTVAPMIFDRNDLNLQTLTQRETKLRELYPDTLKLFITAVTLCCLFTRGPSGCVRTVSCGDTASTVLPRRSVGSLCTGFCVAL</sequence>
<feature type="non-terminal residue" evidence="1">
    <location>
        <position position="1"/>
    </location>
</feature>
<proteinExistence type="predicted"/>
<comment type="caution">
    <text evidence="1">The sequence shown here is derived from an EMBL/GenBank/DDBJ whole genome shotgun (WGS) entry which is preliminary data.</text>
</comment>
<dbReference type="EMBL" id="JAHRIN010025668">
    <property type="protein sequence ID" value="MEQ2200052.1"/>
    <property type="molecule type" value="Genomic_DNA"/>
</dbReference>
<gene>
    <name evidence="1" type="ORF">XENOCAPTIV_021168</name>
</gene>